<protein>
    <recommendedName>
        <fullName evidence="1">DUF732 domain-containing protein</fullName>
    </recommendedName>
</protein>
<sequence length="111" mass="11598">MKWLLVLTSIVAAIGTAAPAFPDSNDDQFLAELRAAGITYRDPDRAIVAAKSVCQLAGQRMTTTQIVTELQNRNPAFRGTGAAAFTALAAAAYCPKYLTGERRAPAPSGGG</sequence>
<evidence type="ECO:0000259" key="1">
    <source>
        <dbReference type="Pfam" id="PF05305"/>
    </source>
</evidence>
<dbReference type="RefSeq" id="WP_083046995.1">
    <property type="nucleotide sequence ID" value="NZ_AP022575.1"/>
</dbReference>
<keyword evidence="3" id="KW-1185">Reference proteome</keyword>
<evidence type="ECO:0000313" key="3">
    <source>
        <dbReference type="Proteomes" id="UP000467236"/>
    </source>
</evidence>
<dbReference type="EMBL" id="AP022575">
    <property type="protein sequence ID" value="BBX74117.1"/>
    <property type="molecule type" value="Genomic_DNA"/>
</dbReference>
<dbReference type="KEGG" id="mshj:MSHI_20230"/>
<organism evidence="2 3">
    <name type="scientific">Mycobacterium shinjukuense</name>
    <dbReference type="NCBI Taxonomy" id="398694"/>
    <lineage>
        <taxon>Bacteria</taxon>
        <taxon>Bacillati</taxon>
        <taxon>Actinomycetota</taxon>
        <taxon>Actinomycetes</taxon>
        <taxon>Mycobacteriales</taxon>
        <taxon>Mycobacteriaceae</taxon>
        <taxon>Mycobacterium</taxon>
    </lineage>
</organism>
<dbReference type="InterPro" id="IPR007969">
    <property type="entry name" value="DUF732"/>
</dbReference>
<evidence type="ECO:0000313" key="2">
    <source>
        <dbReference type="EMBL" id="BBX74117.1"/>
    </source>
</evidence>
<dbReference type="Proteomes" id="UP000467236">
    <property type="component" value="Chromosome"/>
</dbReference>
<dbReference type="AlphaFoldDB" id="A0A7I7MQP4"/>
<feature type="domain" description="DUF732" evidence="1">
    <location>
        <begin position="25"/>
        <end position="95"/>
    </location>
</feature>
<dbReference type="Pfam" id="PF05305">
    <property type="entry name" value="DUF732"/>
    <property type="match status" value="1"/>
</dbReference>
<proteinExistence type="predicted"/>
<reference evidence="2 3" key="1">
    <citation type="journal article" date="2019" name="Emerg. Microbes Infect.">
        <title>Comprehensive subspecies identification of 175 nontuberculous mycobacteria species based on 7547 genomic profiles.</title>
        <authorList>
            <person name="Matsumoto Y."/>
            <person name="Kinjo T."/>
            <person name="Motooka D."/>
            <person name="Nabeya D."/>
            <person name="Jung N."/>
            <person name="Uechi K."/>
            <person name="Horii T."/>
            <person name="Iida T."/>
            <person name="Fujita J."/>
            <person name="Nakamura S."/>
        </authorList>
    </citation>
    <scope>NUCLEOTIDE SEQUENCE [LARGE SCALE GENOMIC DNA]</scope>
    <source>
        <strain evidence="2 3">JCM 14233</strain>
    </source>
</reference>
<dbReference type="OrthoDB" id="4730946at2"/>
<accession>A0A7I7MQP4</accession>
<name>A0A7I7MQP4_9MYCO</name>
<gene>
    <name evidence="2" type="ORF">MSHI_20230</name>
</gene>